<evidence type="ECO:0000256" key="1">
    <source>
        <dbReference type="SAM" id="Phobius"/>
    </source>
</evidence>
<keyword evidence="1" id="KW-0472">Membrane</keyword>
<reference evidence="3" key="1">
    <citation type="submission" date="2017-01" db="EMBL/GenBank/DDBJ databases">
        <authorList>
            <person name="Varghese N."/>
            <person name="Submissions S."/>
        </authorList>
    </citation>
    <scope>NUCLEOTIDE SEQUENCE [LARGE SCALE GENOMIC DNA]</scope>
    <source>
        <strain evidence="3">CGMCC 1.7737</strain>
    </source>
</reference>
<sequence length="149" mass="16779">MNNRKRYLIGAIVMGVLAVLGGNHPVAVLPIFLGAFLPELDAGRESTHRSWVFHTFLVPALVYKSGRMVGLFESVPMSLTVVNFVALGLLVHFVIDFVFPRMQDHDGASWPVRPTVLSEPWGLIFLGCAWTVQWFWYLVPEFLPWLVGL</sequence>
<dbReference type="EMBL" id="FTNO01000003">
    <property type="protein sequence ID" value="SIR66123.1"/>
    <property type="molecule type" value="Genomic_DNA"/>
</dbReference>
<protein>
    <submittedName>
        <fullName evidence="2">Uncharacterized protein</fullName>
    </submittedName>
</protein>
<evidence type="ECO:0000313" key="3">
    <source>
        <dbReference type="Proteomes" id="UP000186914"/>
    </source>
</evidence>
<feature type="transmembrane region" description="Helical" evidence="1">
    <location>
        <begin position="120"/>
        <end position="139"/>
    </location>
</feature>
<dbReference type="Proteomes" id="UP000186914">
    <property type="component" value="Unassembled WGS sequence"/>
</dbReference>
<dbReference type="AlphaFoldDB" id="A0A1N7CR98"/>
<dbReference type="RefSeq" id="WP_076431143.1">
    <property type="nucleotide sequence ID" value="NZ_FTNO01000003.1"/>
</dbReference>
<evidence type="ECO:0000313" key="2">
    <source>
        <dbReference type="EMBL" id="SIR66123.1"/>
    </source>
</evidence>
<accession>A0A1N7CR98</accession>
<keyword evidence="1" id="KW-1133">Transmembrane helix</keyword>
<gene>
    <name evidence="2" type="ORF">SAMN05421858_3197</name>
</gene>
<feature type="transmembrane region" description="Helical" evidence="1">
    <location>
        <begin position="77"/>
        <end position="99"/>
    </location>
</feature>
<keyword evidence="1" id="KW-0812">Transmembrane</keyword>
<dbReference type="OrthoDB" id="350459at2157"/>
<name>A0A1N7CR98_9EURY</name>
<organism evidence="2 3">
    <name type="scientific">Haladaptatus litoreus</name>
    <dbReference type="NCBI Taxonomy" id="553468"/>
    <lineage>
        <taxon>Archaea</taxon>
        <taxon>Methanobacteriati</taxon>
        <taxon>Methanobacteriota</taxon>
        <taxon>Stenosarchaea group</taxon>
        <taxon>Halobacteria</taxon>
        <taxon>Halobacteriales</taxon>
        <taxon>Haladaptataceae</taxon>
        <taxon>Haladaptatus</taxon>
    </lineage>
</organism>
<keyword evidence="3" id="KW-1185">Reference proteome</keyword>
<feature type="transmembrane region" description="Helical" evidence="1">
    <location>
        <begin position="7"/>
        <end position="33"/>
    </location>
</feature>
<proteinExistence type="predicted"/>